<evidence type="ECO:0000313" key="2">
    <source>
        <dbReference type="Proteomes" id="UP000321790"/>
    </source>
</evidence>
<organism evidence="1 2">
    <name type="scientific">Seonamhaeicola algicola</name>
    <dbReference type="NCBI Taxonomy" id="1719036"/>
    <lineage>
        <taxon>Bacteria</taxon>
        <taxon>Pseudomonadati</taxon>
        <taxon>Bacteroidota</taxon>
        <taxon>Flavobacteriia</taxon>
        <taxon>Flavobacteriales</taxon>
        <taxon>Flavobacteriaceae</taxon>
    </lineage>
</organism>
<gene>
    <name evidence="1" type="ORF">FUA26_06620</name>
</gene>
<dbReference type="Proteomes" id="UP000321790">
    <property type="component" value="Unassembled WGS sequence"/>
</dbReference>
<dbReference type="RefSeq" id="WP_147133336.1">
    <property type="nucleotide sequence ID" value="NZ_VOSC01000019.1"/>
</dbReference>
<dbReference type="AlphaFoldDB" id="A0A5C7ATU6"/>
<protein>
    <submittedName>
        <fullName evidence="1">Uncharacterized protein</fullName>
    </submittedName>
</protein>
<reference evidence="2" key="1">
    <citation type="submission" date="2019-08" db="EMBL/GenBank/DDBJ databases">
        <title>Seonamhaeicola sediminis sp. nov., isolated from marine sediment.</title>
        <authorList>
            <person name="Cao W.R."/>
        </authorList>
    </citation>
    <scope>NUCLEOTIDE SEQUENCE [LARGE SCALE GENOMIC DNA]</scope>
    <source>
        <strain evidence="2">Gy8</strain>
    </source>
</reference>
<evidence type="ECO:0000313" key="1">
    <source>
        <dbReference type="EMBL" id="TXE11737.1"/>
    </source>
</evidence>
<name>A0A5C7ATU6_9FLAO</name>
<accession>A0A5C7ATU6</accession>
<dbReference type="OrthoDB" id="1440507at2"/>
<dbReference type="EMBL" id="VOSC01000019">
    <property type="protein sequence ID" value="TXE11737.1"/>
    <property type="molecule type" value="Genomic_DNA"/>
</dbReference>
<keyword evidence="2" id="KW-1185">Reference proteome</keyword>
<comment type="caution">
    <text evidence="1">The sequence shown here is derived from an EMBL/GenBank/DDBJ whole genome shotgun (WGS) entry which is preliminary data.</text>
</comment>
<sequence>MKNFIILLLGLVIGALLTYFFCPRNADNMNNNHISEKAPKDTISVAEATSLFKNWQKNNPTEIDSLIDVEGPRKITTNVAWSLDVVKEYLAYAEAKADTLGFKMTGITVYMGNYGKNLNPKKKNRNTLFIVPTGVKNTSKASSFYNFAQDDGKLPIPPLNNGGGGGEPYP</sequence>
<proteinExistence type="predicted"/>